<name>A0A5C8Z677_9ACTN</name>
<evidence type="ECO:0000313" key="4">
    <source>
        <dbReference type="Proteomes" id="UP000321234"/>
    </source>
</evidence>
<dbReference type="InterPro" id="IPR030395">
    <property type="entry name" value="GP_PDE_dom"/>
</dbReference>
<dbReference type="PROSITE" id="PS51704">
    <property type="entry name" value="GP_PDE"/>
    <property type="match status" value="1"/>
</dbReference>
<sequence>MPRDPGPPGGGHEHAREHLDGGRLARSVGSEQREQLALAHREGDALHRHGLGALRSDDRAHEPAQAGGADHRAEHLAQAVGLDRWHVHGIIQPAVIDPGQGTSAEPAASRDDQVVASPTDPTGSSSSASPAAPVRVSAHRPADLDAVRAAVALGVDFVELDVRRCRDGVLVVAHDELVADGARRAPVADLDHATLQRLSPQVPTLAECLHALAGRAGAHVDLKLTSPPHLHDRPEDTWEADAARQVVAAVGEEGALFTSDDTSSVRAVRAWARATGHEALLVGPSLGADPPGPLWRRGLRLLEELLLPGRRLRACDATLVVANEALARLTTERWARRHHLPLLVWTVDDDDELVRWLRSSAWLVTTDRPARALELRR</sequence>
<dbReference type="OrthoDB" id="9758957at2"/>
<proteinExistence type="predicted"/>
<dbReference type="PANTHER" id="PTHR46211:SF14">
    <property type="entry name" value="GLYCEROPHOSPHODIESTER PHOSPHODIESTERASE"/>
    <property type="match status" value="1"/>
</dbReference>
<feature type="compositionally biased region" description="Basic and acidic residues" evidence="1">
    <location>
        <begin position="11"/>
        <end position="23"/>
    </location>
</feature>
<feature type="domain" description="GP-PDE" evidence="2">
    <location>
        <begin position="124"/>
        <end position="376"/>
    </location>
</feature>
<dbReference type="InterPro" id="IPR017946">
    <property type="entry name" value="PLC-like_Pdiesterase_TIM-brl"/>
</dbReference>
<feature type="region of interest" description="Disordered" evidence="1">
    <location>
        <begin position="1"/>
        <end position="40"/>
    </location>
</feature>
<keyword evidence="4" id="KW-1185">Reference proteome</keyword>
<reference evidence="3 4" key="1">
    <citation type="submission" date="2019-07" db="EMBL/GenBank/DDBJ databases">
        <title>Quadrisphaera sp. strain DD2A genome sequencing and assembly.</title>
        <authorList>
            <person name="Kim I."/>
        </authorList>
    </citation>
    <scope>NUCLEOTIDE SEQUENCE [LARGE SCALE GENOMIC DNA]</scope>
    <source>
        <strain evidence="3 4">DD2A</strain>
    </source>
</reference>
<dbReference type="GO" id="GO:0006629">
    <property type="term" value="P:lipid metabolic process"/>
    <property type="evidence" value="ECO:0007669"/>
    <property type="project" value="InterPro"/>
</dbReference>
<gene>
    <name evidence="3" type="ORF">FMM08_17220</name>
</gene>
<dbReference type="Pfam" id="PF03009">
    <property type="entry name" value="GDPD"/>
    <property type="match status" value="1"/>
</dbReference>
<dbReference type="Gene3D" id="3.20.20.190">
    <property type="entry name" value="Phosphatidylinositol (PI) phosphodiesterase"/>
    <property type="match status" value="1"/>
</dbReference>
<dbReference type="EMBL" id="VKAC01000011">
    <property type="protein sequence ID" value="TXR52854.1"/>
    <property type="molecule type" value="Genomic_DNA"/>
</dbReference>
<evidence type="ECO:0000313" key="3">
    <source>
        <dbReference type="EMBL" id="TXR52854.1"/>
    </source>
</evidence>
<evidence type="ECO:0000259" key="2">
    <source>
        <dbReference type="PROSITE" id="PS51704"/>
    </source>
</evidence>
<protein>
    <submittedName>
        <fullName evidence="3">Glycerophosphodiester phosphodiesterase</fullName>
    </submittedName>
</protein>
<dbReference type="CDD" id="cd08556">
    <property type="entry name" value="GDPD"/>
    <property type="match status" value="1"/>
</dbReference>
<dbReference type="Proteomes" id="UP000321234">
    <property type="component" value="Unassembled WGS sequence"/>
</dbReference>
<dbReference type="AlphaFoldDB" id="A0A5C8Z677"/>
<feature type="compositionally biased region" description="Low complexity" evidence="1">
    <location>
        <begin position="116"/>
        <end position="133"/>
    </location>
</feature>
<feature type="compositionally biased region" description="Basic and acidic residues" evidence="1">
    <location>
        <begin position="31"/>
        <end position="40"/>
    </location>
</feature>
<dbReference type="SUPFAM" id="SSF51695">
    <property type="entry name" value="PLC-like phosphodiesterases"/>
    <property type="match status" value="1"/>
</dbReference>
<dbReference type="GO" id="GO:0008081">
    <property type="term" value="F:phosphoric diester hydrolase activity"/>
    <property type="evidence" value="ECO:0007669"/>
    <property type="project" value="InterPro"/>
</dbReference>
<feature type="region of interest" description="Disordered" evidence="1">
    <location>
        <begin position="96"/>
        <end position="134"/>
    </location>
</feature>
<evidence type="ECO:0000256" key="1">
    <source>
        <dbReference type="SAM" id="MobiDB-lite"/>
    </source>
</evidence>
<accession>A0A5C8Z677</accession>
<comment type="caution">
    <text evidence="3">The sequence shown here is derived from an EMBL/GenBank/DDBJ whole genome shotgun (WGS) entry which is preliminary data.</text>
</comment>
<dbReference type="PANTHER" id="PTHR46211">
    <property type="entry name" value="GLYCEROPHOSPHORYL DIESTER PHOSPHODIESTERASE"/>
    <property type="match status" value="1"/>
</dbReference>
<organism evidence="3 4">
    <name type="scientific">Quadrisphaera setariae</name>
    <dbReference type="NCBI Taxonomy" id="2593304"/>
    <lineage>
        <taxon>Bacteria</taxon>
        <taxon>Bacillati</taxon>
        <taxon>Actinomycetota</taxon>
        <taxon>Actinomycetes</taxon>
        <taxon>Kineosporiales</taxon>
        <taxon>Kineosporiaceae</taxon>
        <taxon>Quadrisphaera</taxon>
    </lineage>
</organism>